<feature type="non-terminal residue" evidence="1">
    <location>
        <position position="32"/>
    </location>
</feature>
<dbReference type="EMBL" id="UINC01136026">
    <property type="protein sequence ID" value="SVD20537.1"/>
    <property type="molecule type" value="Genomic_DNA"/>
</dbReference>
<name>A0A382TGE4_9ZZZZ</name>
<gene>
    <name evidence="1" type="ORF">METZ01_LOCUS373391</name>
</gene>
<organism evidence="1">
    <name type="scientific">marine metagenome</name>
    <dbReference type="NCBI Taxonomy" id="408172"/>
    <lineage>
        <taxon>unclassified sequences</taxon>
        <taxon>metagenomes</taxon>
        <taxon>ecological metagenomes</taxon>
    </lineage>
</organism>
<accession>A0A382TGE4</accession>
<protein>
    <submittedName>
        <fullName evidence="1">Uncharacterized protein</fullName>
    </submittedName>
</protein>
<evidence type="ECO:0000313" key="1">
    <source>
        <dbReference type="EMBL" id="SVD20537.1"/>
    </source>
</evidence>
<proteinExistence type="predicted"/>
<sequence length="32" mass="3546">MAQSQRLSGVATSIRTDSDGYTCVRYHQTDVV</sequence>
<reference evidence="1" key="1">
    <citation type="submission" date="2018-05" db="EMBL/GenBank/DDBJ databases">
        <authorList>
            <person name="Lanie J.A."/>
            <person name="Ng W.-L."/>
            <person name="Kazmierczak K.M."/>
            <person name="Andrzejewski T.M."/>
            <person name="Davidsen T.M."/>
            <person name="Wayne K.J."/>
            <person name="Tettelin H."/>
            <person name="Glass J.I."/>
            <person name="Rusch D."/>
            <person name="Podicherti R."/>
            <person name="Tsui H.-C.T."/>
            <person name="Winkler M.E."/>
        </authorList>
    </citation>
    <scope>NUCLEOTIDE SEQUENCE</scope>
</reference>
<dbReference type="AlphaFoldDB" id="A0A382TGE4"/>